<name>A0A813M8I1_ADIRI</name>
<dbReference type="Proteomes" id="UP000663852">
    <property type="component" value="Unassembled WGS sequence"/>
</dbReference>
<dbReference type="OrthoDB" id="10591673at2759"/>
<accession>A0A813M8I1</accession>
<dbReference type="AlphaFoldDB" id="A0A813M8I1"/>
<sequence>MSKFIDMFSGAPIKSTNPMLDPIGSEHGIDRPGKRKFSRFLLHEALQINDRFCNSSKNTNMVSDLTSLSLDEKDALVEIQIHELRINSWKGSANKFAVAGCEYHSIPGRWFLKQDSMNFQQNP</sequence>
<comment type="caution">
    <text evidence="1">The sequence shown here is derived from an EMBL/GenBank/DDBJ whole genome shotgun (WGS) entry which is preliminary data.</text>
</comment>
<evidence type="ECO:0000313" key="1">
    <source>
        <dbReference type="EMBL" id="CAF0719053.1"/>
    </source>
</evidence>
<reference evidence="1" key="1">
    <citation type="submission" date="2021-02" db="EMBL/GenBank/DDBJ databases">
        <authorList>
            <person name="Nowell W R."/>
        </authorList>
    </citation>
    <scope>NUCLEOTIDE SEQUENCE</scope>
</reference>
<evidence type="ECO:0000313" key="2">
    <source>
        <dbReference type="Proteomes" id="UP000663852"/>
    </source>
</evidence>
<proteinExistence type="predicted"/>
<protein>
    <submittedName>
        <fullName evidence="1">Uncharacterized protein</fullName>
    </submittedName>
</protein>
<organism evidence="1 2">
    <name type="scientific">Adineta ricciae</name>
    <name type="common">Rotifer</name>
    <dbReference type="NCBI Taxonomy" id="249248"/>
    <lineage>
        <taxon>Eukaryota</taxon>
        <taxon>Metazoa</taxon>
        <taxon>Spiralia</taxon>
        <taxon>Gnathifera</taxon>
        <taxon>Rotifera</taxon>
        <taxon>Eurotatoria</taxon>
        <taxon>Bdelloidea</taxon>
        <taxon>Adinetida</taxon>
        <taxon>Adinetidae</taxon>
        <taxon>Adineta</taxon>
    </lineage>
</organism>
<gene>
    <name evidence="1" type="ORF">EDS130_LOCUS46</name>
</gene>
<dbReference type="EMBL" id="CAJNOJ010000001">
    <property type="protein sequence ID" value="CAF0719053.1"/>
    <property type="molecule type" value="Genomic_DNA"/>
</dbReference>